<dbReference type="AlphaFoldDB" id="A0A928VSE3"/>
<feature type="compositionally biased region" description="Polar residues" evidence="1">
    <location>
        <begin position="920"/>
        <end position="929"/>
    </location>
</feature>
<feature type="compositionally biased region" description="Low complexity" evidence="1">
    <location>
        <begin position="1125"/>
        <end position="1138"/>
    </location>
</feature>
<dbReference type="Gene3D" id="2.40.10.10">
    <property type="entry name" value="Trypsin-like serine proteases"/>
    <property type="match status" value="1"/>
</dbReference>
<feature type="compositionally biased region" description="Basic residues" evidence="1">
    <location>
        <begin position="1192"/>
        <end position="1202"/>
    </location>
</feature>
<evidence type="ECO:0000313" key="2">
    <source>
        <dbReference type="EMBL" id="MBE9031687.1"/>
    </source>
</evidence>
<reference evidence="2" key="1">
    <citation type="submission" date="2020-10" db="EMBL/GenBank/DDBJ databases">
        <authorList>
            <person name="Castelo-Branco R."/>
            <person name="Eusebio N."/>
            <person name="Adriana R."/>
            <person name="Vieira A."/>
            <person name="Brugerolle De Fraissinette N."/>
            <person name="Rezende De Castro R."/>
            <person name="Schneider M.P."/>
            <person name="Vasconcelos V."/>
            <person name="Leao P.N."/>
        </authorList>
    </citation>
    <scope>NUCLEOTIDE SEQUENCE</scope>
    <source>
        <strain evidence="2">LEGE 11480</strain>
    </source>
</reference>
<name>A0A928VSE3_9CYAN</name>
<gene>
    <name evidence="2" type="ORF">IQ266_18295</name>
</gene>
<feature type="compositionally biased region" description="Low complexity" evidence="1">
    <location>
        <begin position="963"/>
        <end position="978"/>
    </location>
</feature>
<proteinExistence type="predicted"/>
<evidence type="ECO:0000313" key="3">
    <source>
        <dbReference type="Proteomes" id="UP000625316"/>
    </source>
</evidence>
<dbReference type="EMBL" id="JADEXQ010000072">
    <property type="protein sequence ID" value="MBE9031687.1"/>
    <property type="molecule type" value="Genomic_DNA"/>
</dbReference>
<sequence>MSFRLDQLLKASTVRVSTAGKAYEGMGFFFAPGLALTSAHVVEQAEGEMVQVFLPGERHAVPAEVKYRFPEEVGLIILQVQTTEALPCAYLDADIKPGDQGYTFGCTSTSRKVHRVMLECEGMMGSAIGISHLAGRSKHLQINGAPILNQRTGKVCGIVHTPKKGKTYRGEAVPMGIIFSEFPALSILQKEYHCQDNRWTTLLHPDLEALDGDWSYYNRGWIRREQSIRALLFLLRSASQWALIGARMRHVFPWRSIISLIKATFRGDLGSEIQRQYDHITRQLASNIDPHGSNQARALHRLDAQSWVVSSLMEMLISPEQDYASSSRLLWMLEILQEQRVYIQTLKRMPGNFYPQLESFKRKWKLLEHDEKYIDTSRVLSGLINRNTDTNFSLWYTIKFFLKDFILDLAQNSKLSAHGLERLFNMLVVNLRHAVPTPTASVEDLLRDLEEEVRQNPDLKVLQKVQILMTSVSGELVQGGPYRALKGSNTYHFSNKCKLYPERAQAEELARIVCYETEAEARQSHKPCKNCLNAEKLLDRRLSDWHDGELAEADLTTPAMPVAPAAPELPVLPKPTAVSQPSANVTVLPVGQHQPSADTSNVITPNFGASNPPAIQVPVTERAIPEAPAADAPMPETEPAIMDGEATVIQAAQPVETDREVANQTVSEVPDPALNPAETQSVEPAFTEPALSGNAQLTGFPVVQAADAAIAVATDDATGIATATTTTDTTATPSTVAAQLTEFPVIQVAGTTTDSTAAIATDTIADEVATDTAVASNDGVEVAPTAISETVEAAPEATPPVAAETTEAEHEDDAEAVSAQVEVEIAAAIAEVAQEIAAEAEQSNTVAQPTIASPAVANPEASIDLHALNTDALEDEEDEPFEMAAFFVPDGDQPAIDLTETATATKAEPPTTTAAAEPTSKVSAKQSTTKAKRRKAKEQQSPDKTTPRKVAAAPVEAEKTVKAKTATPAKTKTSQTKTRTTKSKKTLKDFVAAIAANKSLDTSAAPESDAAQPKATSKSDRQTKQAKATTSKATQTTAKSTGTTKKRTKKTTTKTAAKTTAQPSKSVKINSDKTSQSKVKTSKTTTAKTVAKAKAADTAQTSPESATTNSTPKNPKASKTRKSKSTAATADTAAVKSTQTKSKSKNPKVTRLADWATQDDAGNKPSNSDSTDTPVVNITEAKSARSGAAKKTTSKRTTKKPE</sequence>
<evidence type="ECO:0000256" key="1">
    <source>
        <dbReference type="SAM" id="MobiDB-lite"/>
    </source>
</evidence>
<keyword evidence="3" id="KW-1185">Reference proteome</keyword>
<feature type="compositionally biased region" description="Low complexity" evidence="1">
    <location>
        <begin position="902"/>
        <end position="919"/>
    </location>
</feature>
<comment type="caution">
    <text evidence="2">The sequence shown here is derived from an EMBL/GenBank/DDBJ whole genome shotgun (WGS) entry which is preliminary data.</text>
</comment>
<feature type="region of interest" description="Disordered" evidence="1">
    <location>
        <begin position="902"/>
        <end position="1202"/>
    </location>
</feature>
<dbReference type="SUPFAM" id="SSF50494">
    <property type="entry name" value="Trypsin-like serine proteases"/>
    <property type="match status" value="1"/>
</dbReference>
<dbReference type="Proteomes" id="UP000625316">
    <property type="component" value="Unassembled WGS sequence"/>
</dbReference>
<protein>
    <recommendedName>
        <fullName evidence="4">Trypsin-like peptidase domain-containing protein</fullName>
    </recommendedName>
</protein>
<evidence type="ECO:0008006" key="4">
    <source>
        <dbReference type="Google" id="ProtNLM"/>
    </source>
</evidence>
<dbReference type="InterPro" id="IPR009003">
    <property type="entry name" value="Peptidase_S1_PA"/>
</dbReference>
<feature type="compositionally biased region" description="Polar residues" evidence="1">
    <location>
        <begin position="1103"/>
        <end position="1113"/>
    </location>
</feature>
<feature type="compositionally biased region" description="Low complexity" evidence="1">
    <location>
        <begin position="1053"/>
        <end position="1102"/>
    </location>
</feature>
<accession>A0A928VSE3</accession>
<dbReference type="InterPro" id="IPR043504">
    <property type="entry name" value="Peptidase_S1_PA_chymotrypsin"/>
</dbReference>
<organism evidence="2 3">
    <name type="scientific">Romeriopsis navalis LEGE 11480</name>
    <dbReference type="NCBI Taxonomy" id="2777977"/>
    <lineage>
        <taxon>Bacteria</taxon>
        <taxon>Bacillati</taxon>
        <taxon>Cyanobacteriota</taxon>
        <taxon>Cyanophyceae</taxon>
        <taxon>Leptolyngbyales</taxon>
        <taxon>Leptolyngbyaceae</taxon>
        <taxon>Romeriopsis</taxon>
        <taxon>Romeriopsis navalis</taxon>
    </lineage>
</organism>
<feature type="compositionally biased region" description="Polar residues" evidence="1">
    <location>
        <begin position="1164"/>
        <end position="1176"/>
    </location>
</feature>
<dbReference type="RefSeq" id="WP_264326513.1">
    <property type="nucleotide sequence ID" value="NZ_JADEXQ010000072.1"/>
</dbReference>
<feature type="compositionally biased region" description="Low complexity" evidence="1">
    <location>
        <begin position="1025"/>
        <end position="1043"/>
    </location>
</feature>